<feature type="region of interest" description="Disordered" evidence="1">
    <location>
        <begin position="423"/>
        <end position="575"/>
    </location>
</feature>
<reference evidence="3 4" key="1">
    <citation type="submission" date="2017-07" db="EMBL/GenBank/DDBJ databases">
        <title>Genome sequence of the Sordaria macrospora wild type strain R19027.</title>
        <authorList>
            <person name="Nowrousian M."/>
            <person name="Teichert I."/>
            <person name="Kueck U."/>
        </authorList>
    </citation>
    <scope>NUCLEOTIDE SEQUENCE [LARGE SCALE GENOMIC DNA]</scope>
    <source>
        <strain evidence="3 4">R19027</strain>
        <tissue evidence="3">Mycelium</tissue>
    </source>
</reference>
<comment type="caution">
    <text evidence="3">The sequence shown here is derived from an EMBL/GenBank/DDBJ whole genome shotgun (WGS) entry which is preliminary data.</text>
</comment>
<organism evidence="3 4">
    <name type="scientific">Sordaria macrospora</name>
    <dbReference type="NCBI Taxonomy" id="5147"/>
    <lineage>
        <taxon>Eukaryota</taxon>
        <taxon>Fungi</taxon>
        <taxon>Dikarya</taxon>
        <taxon>Ascomycota</taxon>
        <taxon>Pezizomycotina</taxon>
        <taxon>Sordariomycetes</taxon>
        <taxon>Sordariomycetidae</taxon>
        <taxon>Sordariales</taxon>
        <taxon>Sordariaceae</taxon>
        <taxon>Sordaria</taxon>
    </lineage>
</organism>
<dbReference type="Pfam" id="PF21762">
    <property type="entry name" value="DEDDh_C"/>
    <property type="match status" value="1"/>
</dbReference>
<dbReference type="AlphaFoldDB" id="A0A8S8ZFL6"/>
<dbReference type="VEuPathDB" id="FungiDB:SMAC_08403"/>
<accession>A0A8S8ZFL6</accession>
<feature type="compositionally biased region" description="Low complexity" evidence="1">
    <location>
        <begin position="438"/>
        <end position="454"/>
    </location>
</feature>
<dbReference type="Proteomes" id="UP000433876">
    <property type="component" value="Unassembled WGS sequence"/>
</dbReference>
<dbReference type="InterPro" id="IPR048519">
    <property type="entry name" value="Gfd2/YDR514C-like_C"/>
</dbReference>
<dbReference type="EMBL" id="NMPR01000267">
    <property type="protein sequence ID" value="KAA8624063.1"/>
    <property type="molecule type" value="Genomic_DNA"/>
</dbReference>
<feature type="domain" description="Gfd2/YDR514C-like C-terminal" evidence="2">
    <location>
        <begin position="61"/>
        <end position="261"/>
    </location>
</feature>
<evidence type="ECO:0000256" key="1">
    <source>
        <dbReference type="SAM" id="MobiDB-lite"/>
    </source>
</evidence>
<feature type="compositionally biased region" description="Polar residues" evidence="1">
    <location>
        <begin position="530"/>
        <end position="545"/>
    </location>
</feature>
<evidence type="ECO:0000259" key="2">
    <source>
        <dbReference type="Pfam" id="PF21762"/>
    </source>
</evidence>
<feature type="compositionally biased region" description="Basic residues" evidence="1">
    <location>
        <begin position="493"/>
        <end position="502"/>
    </location>
</feature>
<name>A0A8S8ZFL6_SORMA</name>
<gene>
    <name evidence="3" type="ORF">SMACR_08403</name>
</gene>
<evidence type="ECO:0000313" key="3">
    <source>
        <dbReference type="EMBL" id="KAA8624063.1"/>
    </source>
</evidence>
<proteinExistence type="predicted"/>
<protein>
    <recommendedName>
        <fullName evidence="2">Gfd2/YDR514C-like C-terminal domain-containing protein</fullName>
    </recommendedName>
</protein>
<sequence>MSHSPSSSKKPTFSAQEPPFKSKEYVDMAIFQSWLKDAILVAIDLEGIDHRSGRYAEGLETHEKVSEVGVSYIDNRKNHFTYDRDSSTEQLSSISKGIVSQHIIINRWRNFTEETCDASHHKRLGVPHTAMPYHCMVAESQFRTHDEAISDLDRLLKDLSTKNLTEEEIQADQHRVVIVLYWDARMEVQWFHDMGYEVGRWGALQWDFQKFKAFRSKFGQAKTAAGKVFASLGVRATNPGNMGVLHNATNDTFAQLVALLRCMVITEEEWRMWSGPYGGSLDAVDLSWIGDEILKTNQKLRPILPPGEKPQDVEDPEEEEEPETVVVHESAMAEIEWGIASTSVRNANTSKPSTWADALRKPAEEVEEVNTPWSSGWTWDYSTWTSSSGGEKSTKTWSSAADSLGWRSTKTWSTAGDCAEPVKEKDHVELPSAQTSNSQPTSTESERSSSQSTTKAEGSEWTVVGNRKPKPQAKKSVRWASKEISPVDNMHRQSNKGPRRRDNRSFKVNNDMPHTKACHKPKDNLPTAPAMQQANHKPSSVENTMPSGKPKPLPKPSAAPLHWAKLHATDGRPVR</sequence>
<evidence type="ECO:0000313" key="4">
    <source>
        <dbReference type="Proteomes" id="UP000433876"/>
    </source>
</evidence>
<feature type="compositionally biased region" description="Basic residues" evidence="1">
    <location>
        <begin position="467"/>
        <end position="477"/>
    </location>
</feature>
<feature type="region of interest" description="Disordered" evidence="1">
    <location>
        <begin position="301"/>
        <end position="321"/>
    </location>
</feature>